<evidence type="ECO:0000256" key="1">
    <source>
        <dbReference type="SAM" id="Phobius"/>
    </source>
</evidence>
<dbReference type="Proteomes" id="UP000289220">
    <property type="component" value="Unassembled WGS sequence"/>
</dbReference>
<keyword evidence="1" id="KW-0472">Membrane</keyword>
<comment type="caution">
    <text evidence="2">The sequence shown here is derived from an EMBL/GenBank/DDBJ whole genome shotgun (WGS) entry which is preliminary data.</text>
</comment>
<evidence type="ECO:0008006" key="4">
    <source>
        <dbReference type="Google" id="ProtNLM"/>
    </source>
</evidence>
<reference evidence="2 3" key="1">
    <citation type="submission" date="2018-11" db="EMBL/GenBank/DDBJ databases">
        <authorList>
            <person name="Peiro R."/>
            <person name="Begona"/>
            <person name="Cbmso G."/>
            <person name="Lopez M."/>
            <person name="Gonzalez S."/>
            <person name="Sacristan E."/>
            <person name="Castillo E."/>
        </authorList>
    </citation>
    <scope>NUCLEOTIDE SEQUENCE [LARGE SCALE GENOMIC DNA]</scope>
    <source>
        <strain evidence="2">Brev_genome</strain>
    </source>
</reference>
<keyword evidence="1" id="KW-0812">Transmembrane</keyword>
<organism evidence="2 3">
    <name type="scientific">Brevundimonas mediterranea</name>
    <dbReference type="NCBI Taxonomy" id="74329"/>
    <lineage>
        <taxon>Bacteria</taxon>
        <taxon>Pseudomonadati</taxon>
        <taxon>Pseudomonadota</taxon>
        <taxon>Alphaproteobacteria</taxon>
        <taxon>Caulobacterales</taxon>
        <taxon>Caulobacteraceae</taxon>
        <taxon>Brevundimonas</taxon>
    </lineage>
</organism>
<protein>
    <recommendedName>
        <fullName evidence="4">DUF4345 domain-containing protein</fullName>
    </recommendedName>
</protein>
<dbReference type="EMBL" id="UXHF01000012">
    <property type="protein sequence ID" value="VDC48950.1"/>
    <property type="molecule type" value="Genomic_DNA"/>
</dbReference>
<feature type="transmembrane region" description="Helical" evidence="1">
    <location>
        <begin position="119"/>
        <end position="137"/>
    </location>
</feature>
<name>A0A7Z8Y163_9CAUL</name>
<dbReference type="AlphaFoldDB" id="A0A7Z8Y163"/>
<evidence type="ECO:0000313" key="2">
    <source>
        <dbReference type="EMBL" id="VDC48950.1"/>
    </source>
</evidence>
<feature type="transmembrane region" description="Helical" evidence="1">
    <location>
        <begin position="93"/>
        <end position="113"/>
    </location>
</feature>
<feature type="transmembrane region" description="Helical" evidence="1">
    <location>
        <begin position="7"/>
        <end position="27"/>
    </location>
</feature>
<feature type="transmembrane region" description="Helical" evidence="1">
    <location>
        <begin position="61"/>
        <end position="81"/>
    </location>
</feature>
<proteinExistence type="predicted"/>
<evidence type="ECO:0000313" key="3">
    <source>
        <dbReference type="Proteomes" id="UP000289220"/>
    </source>
</evidence>
<gene>
    <name evidence="2" type="ORF">BREV_BREV_00936</name>
</gene>
<sequence length="146" mass="15608">MTLRTLATGALALGGMILIGMGLWFVFLRPALLPEDARYMGSTVAQIQDILPRLAPWLRRVFGVLGGYMLATGLLTVHVAMTTFRSARPGATMVAAVSGLVSIGGMAVTNFAIDSDFKWLLLAFTLPWVVALALSRADARRMDPGA</sequence>
<accession>A0A7Z8Y163</accession>
<keyword evidence="3" id="KW-1185">Reference proteome</keyword>
<keyword evidence="1" id="KW-1133">Transmembrane helix</keyword>